<feature type="transmembrane region" description="Helical" evidence="11">
    <location>
        <begin position="33"/>
        <end position="56"/>
    </location>
</feature>
<dbReference type="Pfam" id="PF07264">
    <property type="entry name" value="EI24"/>
    <property type="match status" value="1"/>
</dbReference>
<gene>
    <name evidence="12" type="primary">cysZ</name>
    <name evidence="12" type="ORF">Q9L42_016830</name>
</gene>
<dbReference type="GO" id="GO:0005886">
    <property type="term" value="C:plasma membrane"/>
    <property type="evidence" value="ECO:0007669"/>
    <property type="project" value="TreeGrafter"/>
</dbReference>
<keyword evidence="10" id="KW-0198">Cysteine biosynthesis</keyword>
<dbReference type="KEGG" id="mech:Q9L42_016830"/>
<dbReference type="GO" id="GO:0019344">
    <property type="term" value="P:cysteine biosynthetic process"/>
    <property type="evidence" value="ECO:0007669"/>
    <property type="project" value="UniProtKB-KW"/>
</dbReference>
<dbReference type="GO" id="GO:0000103">
    <property type="term" value="P:sulfate assimilation"/>
    <property type="evidence" value="ECO:0007669"/>
    <property type="project" value="TreeGrafter"/>
</dbReference>
<dbReference type="Proteomes" id="UP001225378">
    <property type="component" value="Chromosome"/>
</dbReference>
<dbReference type="InterPro" id="IPR059112">
    <property type="entry name" value="CysZ/EI24"/>
</dbReference>
<evidence type="ECO:0000256" key="1">
    <source>
        <dbReference type="ARBA" id="ARBA00004141"/>
    </source>
</evidence>
<evidence type="ECO:0000256" key="7">
    <source>
        <dbReference type="ARBA" id="ARBA00022989"/>
    </source>
</evidence>
<keyword evidence="7 11" id="KW-1133">Transmembrane helix</keyword>
<organism evidence="12 13">
    <name type="scientific">Methylomarinum roseum</name>
    <dbReference type="NCBI Taxonomy" id="3067653"/>
    <lineage>
        <taxon>Bacteria</taxon>
        <taxon>Pseudomonadati</taxon>
        <taxon>Pseudomonadota</taxon>
        <taxon>Gammaproteobacteria</taxon>
        <taxon>Methylococcales</taxon>
        <taxon>Methylococcaceae</taxon>
        <taxon>Methylomarinum</taxon>
    </lineage>
</organism>
<reference evidence="12 13" key="1">
    <citation type="journal article" date="2024" name="Microbiology">
        <title>Methylomarinum rosea sp. nov., a novel halophilic methanotrophic bacterium from the hypersaline Lake Elton.</title>
        <authorList>
            <person name="Suleimanov R.Z."/>
            <person name="Oshkin I.Y."/>
            <person name="Danilova O.V."/>
            <person name="Suzina N.E."/>
            <person name="Dedysh S.N."/>
        </authorList>
    </citation>
    <scope>NUCLEOTIDE SEQUENCE [LARGE SCALE GENOMIC DNA]</scope>
    <source>
        <strain evidence="12 13">Ch1-1</strain>
    </source>
</reference>
<dbReference type="PANTHER" id="PTHR37468:SF1">
    <property type="entry name" value="SULFATE TRANSPORTER CYSZ"/>
    <property type="match status" value="1"/>
</dbReference>
<comment type="subcellular location">
    <subcellularLocation>
        <location evidence="1">Membrane</location>
        <topology evidence="1">Multi-pass membrane protein</topology>
    </subcellularLocation>
</comment>
<keyword evidence="3" id="KW-1003">Cell membrane</keyword>
<keyword evidence="2" id="KW-0813">Transport</keyword>
<evidence type="ECO:0000256" key="6">
    <source>
        <dbReference type="ARBA" id="ARBA00022692"/>
    </source>
</evidence>
<dbReference type="InterPro" id="IPR050480">
    <property type="entry name" value="CysZ-like"/>
</dbReference>
<evidence type="ECO:0000256" key="10">
    <source>
        <dbReference type="ARBA" id="ARBA00023192"/>
    </source>
</evidence>
<dbReference type="NCBIfam" id="NF003433">
    <property type="entry name" value="PRK04949.1"/>
    <property type="match status" value="1"/>
</dbReference>
<evidence type="ECO:0000256" key="3">
    <source>
        <dbReference type="ARBA" id="ARBA00022475"/>
    </source>
</evidence>
<keyword evidence="6 11" id="KW-0812">Transmembrane</keyword>
<evidence type="ECO:0000313" key="13">
    <source>
        <dbReference type="Proteomes" id="UP001225378"/>
    </source>
</evidence>
<evidence type="ECO:0000256" key="4">
    <source>
        <dbReference type="ARBA" id="ARBA00022519"/>
    </source>
</evidence>
<keyword evidence="5" id="KW-0028">Amino-acid biosynthesis</keyword>
<protein>
    <submittedName>
        <fullName evidence="12">Sulfate transporter CysZ</fullName>
    </submittedName>
</protein>
<evidence type="ECO:0000256" key="8">
    <source>
        <dbReference type="ARBA" id="ARBA00023032"/>
    </source>
</evidence>
<dbReference type="EMBL" id="CP157743">
    <property type="protein sequence ID" value="XBS20002.1"/>
    <property type="molecule type" value="Genomic_DNA"/>
</dbReference>
<dbReference type="PANTHER" id="PTHR37468">
    <property type="entry name" value="SULFATE TRANSPORTER CYSZ"/>
    <property type="match status" value="1"/>
</dbReference>
<evidence type="ECO:0000313" key="12">
    <source>
        <dbReference type="EMBL" id="XBS20002.1"/>
    </source>
</evidence>
<sequence length="241" mass="27037">MMKLADKGKNPLNAINCLFKGFTFLPRKELRKYLLMPLLINIVLYSAVLVLGYYYLSDLIDHFIPGWLSWLEWLLWPLFFVSFLITGFFTFTVLANLIAAPFYNRLSAKTVELLSGQASDAVEPPLMKVMSAELKRAGYMVSRMIPLLILFIIPVVNVIAPIVWALFGAWSMALEFMAYPLENRGLLFAEQKQMLKDVGVAGLSFGGLTVMGLSVPLFNLIVSPAAVIGATVYVHEYLDQE</sequence>
<keyword evidence="13" id="KW-1185">Reference proteome</keyword>
<keyword evidence="8" id="KW-0764">Sulfate transport</keyword>
<feature type="transmembrane region" description="Helical" evidence="11">
    <location>
        <begin position="76"/>
        <end position="99"/>
    </location>
</feature>
<name>A0AAU7NSM7_9GAMM</name>
<proteinExistence type="predicted"/>
<feature type="transmembrane region" description="Helical" evidence="11">
    <location>
        <begin position="145"/>
        <end position="167"/>
    </location>
</feature>
<dbReference type="RefSeq" id="WP_349431462.1">
    <property type="nucleotide sequence ID" value="NZ_CP157743.1"/>
</dbReference>
<evidence type="ECO:0000256" key="2">
    <source>
        <dbReference type="ARBA" id="ARBA00022448"/>
    </source>
</evidence>
<dbReference type="AlphaFoldDB" id="A0AAU7NSM7"/>
<keyword evidence="9 11" id="KW-0472">Membrane</keyword>
<evidence type="ECO:0000256" key="9">
    <source>
        <dbReference type="ARBA" id="ARBA00023136"/>
    </source>
</evidence>
<keyword evidence="4" id="KW-0997">Cell inner membrane</keyword>
<evidence type="ECO:0000256" key="11">
    <source>
        <dbReference type="SAM" id="Phobius"/>
    </source>
</evidence>
<evidence type="ECO:0000256" key="5">
    <source>
        <dbReference type="ARBA" id="ARBA00022605"/>
    </source>
</evidence>
<accession>A0AAU7NSM7</accession>
<dbReference type="GO" id="GO:0009675">
    <property type="term" value="F:high-affinity sulfate:proton symporter activity"/>
    <property type="evidence" value="ECO:0007669"/>
    <property type="project" value="TreeGrafter"/>
</dbReference>